<dbReference type="AlphaFoldDB" id="A0A9X1YUD3"/>
<name>A0A9X1YUD3_9PSED</name>
<evidence type="ECO:0000256" key="6">
    <source>
        <dbReference type="SAM" id="Phobius"/>
    </source>
</evidence>
<reference evidence="8 9" key="1">
    <citation type="journal article" date="2022" name="Int. J. Syst. Evol. Microbiol.">
        <title>Pseudomonas aegrilactucae sp. nov. and Pseudomonas morbosilactucae sp. nov., pathogens causing bacterial rot of lettuce in Japan.</title>
        <authorList>
            <person name="Sawada H."/>
            <person name="Fujikawa T."/>
            <person name="Satou M."/>
        </authorList>
    </citation>
    <scope>NUCLEOTIDE SEQUENCE [LARGE SCALE GENOMIC DNA]</scope>
    <source>
        <strain evidence="8 9">MAFF 302030</strain>
    </source>
</reference>
<reference evidence="8 9" key="2">
    <citation type="journal article" date="2023" name="Plant Pathol.">
        <title>Dismantling and reorganizing Pseudomonas marginalis sensu#lato.</title>
        <authorList>
            <person name="Sawada H."/>
            <person name="Fujikawa T."/>
            <person name="Satou M."/>
        </authorList>
    </citation>
    <scope>NUCLEOTIDE SEQUENCE [LARGE SCALE GENOMIC DNA]</scope>
    <source>
        <strain evidence="8 9">MAFF 302030</strain>
    </source>
</reference>
<feature type="transmembrane region" description="Helical" evidence="6">
    <location>
        <begin position="129"/>
        <end position="148"/>
    </location>
</feature>
<keyword evidence="3 6" id="KW-0812">Transmembrane</keyword>
<dbReference type="Proteomes" id="UP001155059">
    <property type="component" value="Unassembled WGS sequence"/>
</dbReference>
<dbReference type="RefSeq" id="WP_268265184.1">
    <property type="nucleotide sequence ID" value="NZ_JALQCW010000023.1"/>
</dbReference>
<feature type="transmembrane region" description="Helical" evidence="6">
    <location>
        <begin position="7"/>
        <end position="24"/>
    </location>
</feature>
<evidence type="ECO:0000259" key="7">
    <source>
        <dbReference type="Pfam" id="PF00892"/>
    </source>
</evidence>
<comment type="caution">
    <text evidence="8">The sequence shown here is derived from an EMBL/GenBank/DDBJ whole genome shotgun (WGS) entry which is preliminary data.</text>
</comment>
<evidence type="ECO:0000313" key="8">
    <source>
        <dbReference type="EMBL" id="MCK9798297.1"/>
    </source>
</evidence>
<keyword evidence="4 6" id="KW-1133">Transmembrane helix</keyword>
<feature type="transmembrane region" description="Helical" evidence="6">
    <location>
        <begin position="218"/>
        <end position="238"/>
    </location>
</feature>
<dbReference type="PANTHER" id="PTHR32322:SF2">
    <property type="entry name" value="EAMA DOMAIN-CONTAINING PROTEIN"/>
    <property type="match status" value="1"/>
</dbReference>
<evidence type="ECO:0000256" key="1">
    <source>
        <dbReference type="ARBA" id="ARBA00004141"/>
    </source>
</evidence>
<keyword evidence="5 6" id="KW-0472">Membrane</keyword>
<evidence type="ECO:0000256" key="2">
    <source>
        <dbReference type="ARBA" id="ARBA00007362"/>
    </source>
</evidence>
<evidence type="ECO:0000256" key="5">
    <source>
        <dbReference type="ARBA" id="ARBA00023136"/>
    </source>
</evidence>
<dbReference type="InterPro" id="IPR050638">
    <property type="entry name" value="AA-Vitamin_Transporters"/>
</dbReference>
<feature type="transmembrane region" description="Helical" evidence="6">
    <location>
        <begin position="190"/>
        <end position="212"/>
    </location>
</feature>
<feature type="transmembrane region" description="Helical" evidence="6">
    <location>
        <begin position="36"/>
        <end position="59"/>
    </location>
</feature>
<dbReference type="InterPro" id="IPR000620">
    <property type="entry name" value="EamA_dom"/>
</dbReference>
<dbReference type="SUPFAM" id="SSF103481">
    <property type="entry name" value="Multidrug resistance efflux transporter EmrE"/>
    <property type="match status" value="2"/>
</dbReference>
<feature type="transmembrane region" description="Helical" evidence="6">
    <location>
        <begin position="160"/>
        <end position="178"/>
    </location>
</feature>
<evidence type="ECO:0000256" key="3">
    <source>
        <dbReference type="ARBA" id="ARBA00022692"/>
    </source>
</evidence>
<dbReference type="Pfam" id="PF00892">
    <property type="entry name" value="EamA"/>
    <property type="match status" value="2"/>
</dbReference>
<feature type="transmembrane region" description="Helical" evidence="6">
    <location>
        <begin position="275"/>
        <end position="297"/>
    </location>
</feature>
<comment type="subcellular location">
    <subcellularLocation>
        <location evidence="1">Membrane</location>
        <topology evidence="1">Multi-pass membrane protein</topology>
    </subcellularLocation>
</comment>
<feature type="transmembrane region" description="Helical" evidence="6">
    <location>
        <begin position="250"/>
        <end position="269"/>
    </location>
</feature>
<dbReference type="InterPro" id="IPR037185">
    <property type="entry name" value="EmrE-like"/>
</dbReference>
<protein>
    <submittedName>
        <fullName evidence="8">DMT family transporter</fullName>
    </submittedName>
</protein>
<evidence type="ECO:0000313" key="9">
    <source>
        <dbReference type="Proteomes" id="UP001155059"/>
    </source>
</evidence>
<evidence type="ECO:0000256" key="4">
    <source>
        <dbReference type="ARBA" id="ARBA00022989"/>
    </source>
</evidence>
<dbReference type="GO" id="GO:0016020">
    <property type="term" value="C:membrane"/>
    <property type="evidence" value="ECO:0007669"/>
    <property type="project" value="UniProtKB-SubCell"/>
</dbReference>
<feature type="transmembrane region" description="Helical" evidence="6">
    <location>
        <begin position="71"/>
        <end position="88"/>
    </location>
</feature>
<accession>A0A9X1YUD3</accession>
<proteinExistence type="inferred from homology"/>
<feature type="domain" description="EamA" evidence="7">
    <location>
        <begin position="14"/>
        <end position="143"/>
    </location>
</feature>
<dbReference type="EMBL" id="JALQCW010000023">
    <property type="protein sequence ID" value="MCK9798297.1"/>
    <property type="molecule type" value="Genomic_DNA"/>
</dbReference>
<gene>
    <name evidence="8" type="ORF">M1B34_11315</name>
</gene>
<organism evidence="8 9">
    <name type="scientific">Pseudomonas morbosilactucae</name>
    <dbReference type="NCBI Taxonomy" id="2938197"/>
    <lineage>
        <taxon>Bacteria</taxon>
        <taxon>Pseudomonadati</taxon>
        <taxon>Pseudomonadota</taxon>
        <taxon>Gammaproteobacteria</taxon>
        <taxon>Pseudomonadales</taxon>
        <taxon>Pseudomonadaceae</taxon>
        <taxon>Pseudomonas</taxon>
    </lineage>
</organism>
<comment type="similarity">
    <text evidence="2">Belongs to the EamA transporter family.</text>
</comment>
<dbReference type="PANTHER" id="PTHR32322">
    <property type="entry name" value="INNER MEMBRANE TRANSPORTER"/>
    <property type="match status" value="1"/>
</dbReference>
<sequence length="326" mass="34606">MAPRQTLDGPAFGLMVLLCALWGFQQVTLKATAMDIAPILQIALRSAGAALLVGLLMSVRRETLGLASGHWRPGLVVGGLFALEFLLVGEGLRHTTASHMVIFLYTAPIFAALGLHWKLPSERLKAAQWLGIAVAFAGVVVAFTRPASAAPSASSLLGDGLGILAGAAWGATTVVVRCSQLATSPTTRTLQYQLLGAALWLSLAALATGQLTVHFTPVVWGSLAFQVLLVSFASFLIWFSLLRRYLASRLGVLSFMTPLFGVGFGVWLLDEPLEPNFIVGALLVLAGIVLVSGYEWLQQRLSTRRASTSDHASCGLADDKGRAGRL</sequence>
<feature type="transmembrane region" description="Helical" evidence="6">
    <location>
        <begin position="100"/>
        <end position="117"/>
    </location>
</feature>
<feature type="domain" description="EamA" evidence="7">
    <location>
        <begin position="157"/>
        <end position="292"/>
    </location>
</feature>